<name>A0ABY5BPF6_9LACO</name>
<dbReference type="InterPro" id="IPR021398">
    <property type="entry name" value="DUF3037"/>
</dbReference>
<organism evidence="1 2">
    <name type="scientific">Fructilactobacillus myrtifloralis</name>
    <dbReference type="NCBI Taxonomy" id="2940301"/>
    <lineage>
        <taxon>Bacteria</taxon>
        <taxon>Bacillati</taxon>
        <taxon>Bacillota</taxon>
        <taxon>Bacilli</taxon>
        <taxon>Lactobacillales</taxon>
        <taxon>Lactobacillaceae</taxon>
        <taxon>Fructilactobacillus</taxon>
    </lineage>
</organism>
<evidence type="ECO:0000313" key="2">
    <source>
        <dbReference type="Proteomes" id="UP001056707"/>
    </source>
</evidence>
<sequence length="268" mass="31785">MKHKLYYSILKYTPDIIRDESLNVGIVFHCPDIPISKFKKTNNKQRIYYFDDEYDPDYIDIVFKSLSYEFDSDNLNLDNDDRFEFIKNDNYLEEKTKPYVNEFWFSKVFQIEISEPLKEEINDLTKTYLYYDSPKNQRITVDKVNALLKKQIKNTDAHLTNVYCKIFSKNNKKPVFTIETKNSVVAPFTFDYKKDSSLDNALEKLSFQVTHVKNKLKNKNIQIVINNIDLDDSKYKEKMNLLKDVLSEDTGMEVKIDTLADFSEKIKE</sequence>
<dbReference type="Proteomes" id="UP001056707">
    <property type="component" value="Chromosome"/>
</dbReference>
<dbReference type="Pfam" id="PF11236">
    <property type="entry name" value="DUF3037"/>
    <property type="match status" value="1"/>
</dbReference>
<dbReference type="RefSeq" id="WP_252749869.1">
    <property type="nucleotide sequence ID" value="NZ_CP097116.1"/>
</dbReference>
<protein>
    <submittedName>
        <fullName evidence="1">DUF3037 domain-containing protein</fullName>
    </submittedName>
</protein>
<accession>A0ABY5BPF6</accession>
<dbReference type="EMBL" id="CP097116">
    <property type="protein sequence ID" value="USS84967.1"/>
    <property type="molecule type" value="Genomic_DNA"/>
</dbReference>
<keyword evidence="2" id="KW-1185">Reference proteome</keyword>
<evidence type="ECO:0000313" key="1">
    <source>
        <dbReference type="EMBL" id="USS84967.1"/>
    </source>
</evidence>
<reference evidence="1" key="1">
    <citation type="submission" date="2022-05" db="EMBL/GenBank/DDBJ databases">
        <authorList>
            <person name="Oliphant S.A."/>
            <person name="Watson-Haigh N.S."/>
            <person name="Sumby K.M."/>
            <person name="Gardner J.M."/>
            <person name="Jiranek V."/>
        </authorList>
    </citation>
    <scope>NUCLEOTIDE SEQUENCE</scope>
    <source>
        <strain evidence="1">KI16_H9</strain>
    </source>
</reference>
<proteinExistence type="predicted"/>
<gene>
    <name evidence="1" type="ORF">M3M35_06660</name>
</gene>